<keyword evidence="9" id="KW-1185">Reference proteome</keyword>
<dbReference type="InterPro" id="IPR052163">
    <property type="entry name" value="DGC-Regulatory_Protein"/>
</dbReference>
<dbReference type="SMART" id="SM00267">
    <property type="entry name" value="GGDEF"/>
    <property type="match status" value="1"/>
</dbReference>
<evidence type="ECO:0000313" key="9">
    <source>
        <dbReference type="Proteomes" id="UP000007881"/>
    </source>
</evidence>
<keyword evidence="4 5" id="KW-0472">Membrane</keyword>
<dbReference type="InterPro" id="IPR006189">
    <property type="entry name" value="CHASE_dom"/>
</dbReference>
<dbReference type="InterPro" id="IPR043128">
    <property type="entry name" value="Rev_trsase/Diguanyl_cyclase"/>
</dbReference>
<dbReference type="eggNOG" id="COG3614">
    <property type="taxonomic scope" value="Bacteria"/>
</dbReference>
<evidence type="ECO:0000256" key="2">
    <source>
        <dbReference type="ARBA" id="ARBA00022692"/>
    </source>
</evidence>
<evidence type="ECO:0000256" key="3">
    <source>
        <dbReference type="ARBA" id="ARBA00022989"/>
    </source>
</evidence>
<dbReference type="Pfam" id="PF00990">
    <property type="entry name" value="GGDEF"/>
    <property type="match status" value="1"/>
</dbReference>
<gene>
    <name evidence="8" type="ordered locus">PSMK_31650</name>
</gene>
<proteinExistence type="predicted"/>
<dbReference type="AlphaFoldDB" id="I0IJ86"/>
<evidence type="ECO:0008006" key="10">
    <source>
        <dbReference type="Google" id="ProtNLM"/>
    </source>
</evidence>
<comment type="subcellular location">
    <subcellularLocation>
        <location evidence="1">Membrane</location>
    </subcellularLocation>
</comment>
<dbReference type="PANTHER" id="PTHR46663:SF2">
    <property type="entry name" value="GGDEF DOMAIN-CONTAINING PROTEIN"/>
    <property type="match status" value="1"/>
</dbReference>
<dbReference type="GO" id="GO:0016020">
    <property type="term" value="C:membrane"/>
    <property type="evidence" value="ECO:0007669"/>
    <property type="project" value="UniProtKB-SubCell"/>
</dbReference>
<dbReference type="KEGG" id="phm:PSMK_31650"/>
<dbReference type="Proteomes" id="UP000007881">
    <property type="component" value="Chromosome"/>
</dbReference>
<feature type="domain" description="GGDEF" evidence="7">
    <location>
        <begin position="395"/>
        <end position="530"/>
    </location>
</feature>
<sequence>MLDRAVTIHRVAALLRILWRDTGPRAAGSALAVLLVALCGSGWLLHAARAADQGRFEAKHAAAAALLTDRFDDHRRVLRGLSTLFAAEPDLSRDAFRRAVAALDRAGELPAAVAIGYVRAVAPEEAPGFVAEARRTGAPGFEVRVPRDAATPRPAAGAQRLIVAYVEPADGDLPVLGLDLASEPRRLAAAEAAERTGRTSLSDPIHLIRGNPPGLGFLALRAVGDAGPDRAPGTQRAWVYLALRAEPLLGGLGEASGGELRTRVFAAASGWEPLGGDELPGSDTPLRASRILTLGGKRWRLDAVAGRGFAHASRAPASALAASGFAAAAIVLLFFRTESLNRRRRRAETRRQAVEAQARLLAAATQDTLTGLLNRTAFTERLEAAVEAAPWRPHQHHAVLFLDFDRFKEVNDTLGHAAGDALLASIAQRLEAGLRHDDAATAGRIGGDEFVVLLEGLRCPDDAVAVAERLLDDLAHPHEIRAGTVVSTASIGVAVGGPGVDDAPSLLSAADAAMYAAKRAGRSAVRVHEPAGAAPRWGRLAA</sequence>
<dbReference type="GO" id="GO:0003824">
    <property type="term" value="F:catalytic activity"/>
    <property type="evidence" value="ECO:0007669"/>
    <property type="project" value="UniProtKB-ARBA"/>
</dbReference>
<evidence type="ECO:0000259" key="6">
    <source>
        <dbReference type="PROSITE" id="PS50839"/>
    </source>
</evidence>
<keyword evidence="3 5" id="KW-1133">Transmembrane helix</keyword>
<dbReference type="EMBL" id="AP012338">
    <property type="protein sequence ID" value="BAM05324.1"/>
    <property type="molecule type" value="Genomic_DNA"/>
</dbReference>
<feature type="transmembrane region" description="Helical" evidence="5">
    <location>
        <begin position="317"/>
        <end position="335"/>
    </location>
</feature>
<dbReference type="PROSITE" id="PS50839">
    <property type="entry name" value="CHASE"/>
    <property type="match status" value="1"/>
</dbReference>
<dbReference type="InterPro" id="IPR000160">
    <property type="entry name" value="GGDEF_dom"/>
</dbReference>
<dbReference type="Pfam" id="PF03924">
    <property type="entry name" value="CHASE"/>
    <property type="match status" value="1"/>
</dbReference>
<dbReference type="CDD" id="cd01949">
    <property type="entry name" value="GGDEF"/>
    <property type="match status" value="1"/>
</dbReference>
<evidence type="ECO:0000256" key="5">
    <source>
        <dbReference type="SAM" id="Phobius"/>
    </source>
</evidence>
<dbReference type="RefSeq" id="WP_014438527.1">
    <property type="nucleotide sequence ID" value="NC_017080.1"/>
</dbReference>
<keyword evidence="2 5" id="KW-0812">Transmembrane</keyword>
<accession>I0IJ86</accession>
<dbReference type="InterPro" id="IPR029787">
    <property type="entry name" value="Nucleotide_cyclase"/>
</dbReference>
<protein>
    <recommendedName>
        <fullName evidence="10">GGDEF domain-containing protein</fullName>
    </recommendedName>
</protein>
<evidence type="ECO:0000313" key="8">
    <source>
        <dbReference type="EMBL" id="BAM05324.1"/>
    </source>
</evidence>
<organism evidence="8 9">
    <name type="scientific">Phycisphaera mikurensis (strain NBRC 102666 / KCTC 22515 / FYK2301M01)</name>
    <dbReference type="NCBI Taxonomy" id="1142394"/>
    <lineage>
        <taxon>Bacteria</taxon>
        <taxon>Pseudomonadati</taxon>
        <taxon>Planctomycetota</taxon>
        <taxon>Phycisphaerae</taxon>
        <taxon>Phycisphaerales</taxon>
        <taxon>Phycisphaeraceae</taxon>
        <taxon>Phycisphaera</taxon>
    </lineage>
</organism>
<name>I0IJ86_PHYMF</name>
<dbReference type="GO" id="GO:0007165">
    <property type="term" value="P:signal transduction"/>
    <property type="evidence" value="ECO:0007669"/>
    <property type="project" value="UniProtKB-ARBA"/>
</dbReference>
<evidence type="ECO:0000256" key="4">
    <source>
        <dbReference type="ARBA" id="ARBA00023136"/>
    </source>
</evidence>
<dbReference type="InterPro" id="IPR042240">
    <property type="entry name" value="CHASE_sf"/>
</dbReference>
<dbReference type="Gene3D" id="3.30.450.350">
    <property type="entry name" value="CHASE domain"/>
    <property type="match status" value="1"/>
</dbReference>
<evidence type="ECO:0000256" key="1">
    <source>
        <dbReference type="ARBA" id="ARBA00004370"/>
    </source>
</evidence>
<dbReference type="eggNOG" id="COG2199">
    <property type="taxonomic scope" value="Bacteria"/>
</dbReference>
<evidence type="ECO:0000259" key="7">
    <source>
        <dbReference type="PROSITE" id="PS50887"/>
    </source>
</evidence>
<feature type="domain" description="CHASE" evidence="6">
    <location>
        <begin position="87"/>
        <end position="250"/>
    </location>
</feature>
<dbReference type="STRING" id="1142394.PSMK_31650"/>
<dbReference type="SMART" id="SM01079">
    <property type="entry name" value="CHASE"/>
    <property type="match status" value="1"/>
</dbReference>
<dbReference type="OrthoDB" id="9762141at2"/>
<dbReference type="NCBIfam" id="TIGR00254">
    <property type="entry name" value="GGDEF"/>
    <property type="match status" value="1"/>
</dbReference>
<reference evidence="8 9" key="1">
    <citation type="submission" date="2012-02" db="EMBL/GenBank/DDBJ databases">
        <title>Complete genome sequence of Phycisphaera mikurensis NBRC 102666.</title>
        <authorList>
            <person name="Ankai A."/>
            <person name="Hosoyama A."/>
            <person name="Terui Y."/>
            <person name="Sekine M."/>
            <person name="Fukai R."/>
            <person name="Kato Y."/>
            <person name="Nakamura S."/>
            <person name="Yamada-Narita S."/>
            <person name="Kawakoshi A."/>
            <person name="Fukunaga Y."/>
            <person name="Yamazaki S."/>
            <person name="Fujita N."/>
        </authorList>
    </citation>
    <scope>NUCLEOTIDE SEQUENCE [LARGE SCALE GENOMIC DNA]</scope>
    <source>
        <strain evidence="9">NBRC 102666 / KCTC 22515 / FYK2301M01</strain>
    </source>
</reference>
<dbReference type="HOGENOM" id="CLU_502354_0_0_0"/>
<dbReference type="PANTHER" id="PTHR46663">
    <property type="entry name" value="DIGUANYLATE CYCLASE DGCT-RELATED"/>
    <property type="match status" value="1"/>
</dbReference>
<dbReference type="Gene3D" id="3.30.70.270">
    <property type="match status" value="1"/>
</dbReference>
<dbReference type="SUPFAM" id="SSF55073">
    <property type="entry name" value="Nucleotide cyclase"/>
    <property type="match status" value="1"/>
</dbReference>
<dbReference type="PROSITE" id="PS50887">
    <property type="entry name" value="GGDEF"/>
    <property type="match status" value="1"/>
</dbReference>